<evidence type="ECO:0000256" key="13">
    <source>
        <dbReference type="ARBA" id="ARBA00023316"/>
    </source>
</evidence>
<evidence type="ECO:0000256" key="3">
    <source>
        <dbReference type="ARBA" id="ARBA00012374"/>
    </source>
</evidence>
<evidence type="ECO:0000256" key="5">
    <source>
        <dbReference type="ARBA" id="ARBA00022475"/>
    </source>
</evidence>
<evidence type="ECO:0000256" key="6">
    <source>
        <dbReference type="ARBA" id="ARBA00022692"/>
    </source>
</evidence>
<dbReference type="RefSeq" id="WP_206707500.1">
    <property type="nucleotide sequence ID" value="NZ_CP059066.1"/>
</dbReference>
<evidence type="ECO:0000256" key="10">
    <source>
        <dbReference type="ARBA" id="ARBA00022989"/>
    </source>
</evidence>
<dbReference type="GO" id="GO:0005886">
    <property type="term" value="C:plasma membrane"/>
    <property type="evidence" value="ECO:0007669"/>
    <property type="project" value="UniProtKB-SubCell"/>
</dbReference>
<protein>
    <recommendedName>
        <fullName evidence="4 17">Undecaprenyl-diphosphatase</fullName>
        <ecNumber evidence="3 17">3.6.1.27</ecNumber>
    </recommendedName>
    <alternativeName>
        <fullName evidence="15 17">Bacitracin resistance protein</fullName>
    </alternativeName>
    <alternativeName>
        <fullName evidence="14 17">Undecaprenyl pyrophosphate phosphatase</fullName>
    </alternativeName>
</protein>
<proteinExistence type="inferred from homology"/>
<evidence type="ECO:0000256" key="2">
    <source>
        <dbReference type="ARBA" id="ARBA00010621"/>
    </source>
</evidence>
<name>A0A8A0RS48_9FIRM</name>
<feature type="transmembrane region" description="Helical" evidence="17">
    <location>
        <begin position="190"/>
        <end position="210"/>
    </location>
</feature>
<dbReference type="AlphaFoldDB" id="A0A8A0RS48"/>
<feature type="transmembrane region" description="Helical" evidence="17">
    <location>
        <begin position="122"/>
        <end position="138"/>
    </location>
</feature>
<evidence type="ECO:0000313" key="18">
    <source>
        <dbReference type="EMBL" id="QSQ10187.1"/>
    </source>
</evidence>
<dbReference type="InterPro" id="IPR003824">
    <property type="entry name" value="UppP"/>
</dbReference>
<dbReference type="GO" id="GO:0050380">
    <property type="term" value="F:undecaprenyl-diphosphatase activity"/>
    <property type="evidence" value="ECO:0007669"/>
    <property type="project" value="UniProtKB-UniRule"/>
</dbReference>
<feature type="transmembrane region" description="Helical" evidence="17">
    <location>
        <begin position="222"/>
        <end position="242"/>
    </location>
</feature>
<comment type="function">
    <text evidence="17">Catalyzes the dephosphorylation of undecaprenyl diphosphate (UPP). Confers resistance to bacitracin.</text>
</comment>
<keyword evidence="5 17" id="KW-1003">Cell membrane</keyword>
<accession>A0A8A0RS48</accession>
<dbReference type="Proteomes" id="UP000662904">
    <property type="component" value="Chromosome"/>
</dbReference>
<evidence type="ECO:0000256" key="9">
    <source>
        <dbReference type="ARBA" id="ARBA00022984"/>
    </source>
</evidence>
<evidence type="ECO:0000256" key="8">
    <source>
        <dbReference type="ARBA" id="ARBA00022960"/>
    </source>
</evidence>
<dbReference type="GO" id="GO:0071555">
    <property type="term" value="P:cell wall organization"/>
    <property type="evidence" value="ECO:0007669"/>
    <property type="project" value="UniProtKB-KW"/>
</dbReference>
<dbReference type="EMBL" id="CP059066">
    <property type="protein sequence ID" value="QSQ10187.1"/>
    <property type="molecule type" value="Genomic_DNA"/>
</dbReference>
<dbReference type="PANTHER" id="PTHR30622:SF2">
    <property type="entry name" value="UNDECAPRENYL-DIPHOSPHATASE"/>
    <property type="match status" value="1"/>
</dbReference>
<feature type="transmembrane region" description="Helical" evidence="17">
    <location>
        <begin position="89"/>
        <end position="110"/>
    </location>
</feature>
<keyword evidence="6 17" id="KW-0812">Transmembrane</keyword>
<dbReference type="EC" id="3.6.1.27" evidence="3 17"/>
<evidence type="ECO:0000256" key="12">
    <source>
        <dbReference type="ARBA" id="ARBA00023251"/>
    </source>
</evidence>
<keyword evidence="11 17" id="KW-0472">Membrane</keyword>
<evidence type="ECO:0000256" key="7">
    <source>
        <dbReference type="ARBA" id="ARBA00022801"/>
    </source>
</evidence>
<sequence>MMTVLEGILLGIFQGFTEFLPISSSGHLVLLQELMSIKSPGVFIEVSLHFGTLLSILIVFRNDIYNLIIEFLKILKGIFFPKNLKKNEYTVFVYMIIIGSIPTAIMGIFFEPLFKSAYESSFFVSLMLLITGLLLWYSDRFSGNKTVKEMSILDAIFIGFFQGLAINPGLSRSGSTIFASLFRGMNKESATRFSFILSIPAVLGAFLFELKDILKVNIEHNISFLSVFCGVISAFISGYIAINILINLLKRKKLHYFSYYCWVLGALIILLKML</sequence>
<organism evidence="18 19">
    <name type="scientific">Koleobacter methoxysyntrophicus</name>
    <dbReference type="NCBI Taxonomy" id="2751313"/>
    <lineage>
        <taxon>Bacteria</taxon>
        <taxon>Bacillati</taxon>
        <taxon>Bacillota</taxon>
        <taxon>Clostridia</taxon>
        <taxon>Koleobacterales</taxon>
        <taxon>Koleobacteraceae</taxon>
        <taxon>Koleobacter</taxon>
    </lineage>
</organism>
<evidence type="ECO:0000313" key="19">
    <source>
        <dbReference type="Proteomes" id="UP000662904"/>
    </source>
</evidence>
<comment type="miscellaneous">
    <text evidence="17">Bacitracin is thought to be involved in the inhibition of peptidoglycan synthesis by sequestering undecaprenyl diphosphate, thereby reducing the pool of lipid carrier available.</text>
</comment>
<comment type="catalytic activity">
    <reaction evidence="16 17">
        <text>di-trans,octa-cis-undecaprenyl diphosphate + H2O = di-trans,octa-cis-undecaprenyl phosphate + phosphate + H(+)</text>
        <dbReference type="Rhea" id="RHEA:28094"/>
        <dbReference type="ChEBI" id="CHEBI:15377"/>
        <dbReference type="ChEBI" id="CHEBI:15378"/>
        <dbReference type="ChEBI" id="CHEBI:43474"/>
        <dbReference type="ChEBI" id="CHEBI:58405"/>
        <dbReference type="ChEBI" id="CHEBI:60392"/>
        <dbReference type="EC" id="3.6.1.27"/>
    </reaction>
</comment>
<keyword evidence="10 17" id="KW-1133">Transmembrane helix</keyword>
<dbReference type="GO" id="GO:0008360">
    <property type="term" value="P:regulation of cell shape"/>
    <property type="evidence" value="ECO:0007669"/>
    <property type="project" value="UniProtKB-KW"/>
</dbReference>
<evidence type="ECO:0000256" key="15">
    <source>
        <dbReference type="ARBA" id="ARBA00032932"/>
    </source>
</evidence>
<evidence type="ECO:0000256" key="14">
    <source>
        <dbReference type="ARBA" id="ARBA00032707"/>
    </source>
</evidence>
<dbReference type="Pfam" id="PF02673">
    <property type="entry name" value="BacA"/>
    <property type="match status" value="1"/>
</dbReference>
<dbReference type="KEGG" id="kme:H0A61_02586"/>
<keyword evidence="9 17" id="KW-0573">Peptidoglycan synthesis</keyword>
<dbReference type="GO" id="GO:0009252">
    <property type="term" value="P:peptidoglycan biosynthetic process"/>
    <property type="evidence" value="ECO:0007669"/>
    <property type="project" value="UniProtKB-KW"/>
</dbReference>
<evidence type="ECO:0000256" key="17">
    <source>
        <dbReference type="HAMAP-Rule" id="MF_01006"/>
    </source>
</evidence>
<comment type="subcellular location">
    <subcellularLocation>
        <location evidence="1 17">Cell membrane</location>
        <topology evidence="1 17">Multi-pass membrane protein</topology>
    </subcellularLocation>
</comment>
<keyword evidence="13 17" id="KW-0961">Cell wall biogenesis/degradation</keyword>
<evidence type="ECO:0000256" key="4">
    <source>
        <dbReference type="ARBA" id="ARBA00021581"/>
    </source>
</evidence>
<keyword evidence="8 17" id="KW-0133">Cell shape</keyword>
<dbReference type="HAMAP" id="MF_01006">
    <property type="entry name" value="Undec_diphosphatase"/>
    <property type="match status" value="1"/>
</dbReference>
<evidence type="ECO:0000256" key="16">
    <source>
        <dbReference type="ARBA" id="ARBA00047594"/>
    </source>
</evidence>
<feature type="transmembrane region" description="Helical" evidence="17">
    <location>
        <begin position="47"/>
        <end position="68"/>
    </location>
</feature>
<evidence type="ECO:0000256" key="1">
    <source>
        <dbReference type="ARBA" id="ARBA00004651"/>
    </source>
</evidence>
<evidence type="ECO:0000256" key="11">
    <source>
        <dbReference type="ARBA" id="ARBA00023136"/>
    </source>
</evidence>
<gene>
    <name evidence="17 18" type="primary">uppP</name>
    <name evidence="18" type="ORF">H0A61_02586</name>
</gene>
<keyword evidence="19" id="KW-1185">Reference proteome</keyword>
<keyword evidence="12 17" id="KW-0046">Antibiotic resistance</keyword>
<comment type="similarity">
    <text evidence="2 17">Belongs to the UppP family.</text>
</comment>
<dbReference type="GO" id="GO:0046677">
    <property type="term" value="P:response to antibiotic"/>
    <property type="evidence" value="ECO:0007669"/>
    <property type="project" value="UniProtKB-UniRule"/>
</dbReference>
<feature type="transmembrane region" description="Helical" evidence="17">
    <location>
        <begin position="254"/>
        <end position="271"/>
    </location>
</feature>
<keyword evidence="7 17" id="KW-0378">Hydrolase</keyword>
<reference evidence="18" key="1">
    <citation type="submission" date="2020-07" db="EMBL/GenBank/DDBJ databases">
        <title>Koleobacter methoxysyntrophicus gen. nov., sp. nov., a novel anaerobic bacterium isolated from deep subsurface oil field and proposal of Koleobacterales ord. nov. in the phylum Firmicutes.</title>
        <authorList>
            <person name="Sakamoto S."/>
            <person name="Tamaki H."/>
        </authorList>
    </citation>
    <scope>NUCLEOTIDE SEQUENCE</scope>
    <source>
        <strain evidence="18">NRmbB1</strain>
    </source>
</reference>
<dbReference type="PANTHER" id="PTHR30622">
    <property type="entry name" value="UNDECAPRENYL-DIPHOSPHATASE"/>
    <property type="match status" value="1"/>
</dbReference>